<evidence type="ECO:0000313" key="8">
    <source>
        <dbReference type="Proteomes" id="UP000007796"/>
    </source>
</evidence>
<reference evidence="7 8" key="1">
    <citation type="journal article" date="2011" name="Proc. Natl. Acad. Sci. U.S.A.">
        <title>Genome and transcriptome analyses of the mountain pine beetle-fungal symbiont Grosmannia clavigera, a lodgepole pine pathogen.</title>
        <authorList>
            <person name="DiGuistini S."/>
            <person name="Wang Y."/>
            <person name="Liao N.Y."/>
            <person name="Taylor G."/>
            <person name="Tanguay P."/>
            <person name="Feau N."/>
            <person name="Henrissat B."/>
            <person name="Chan S.K."/>
            <person name="Hesse-Orce U."/>
            <person name="Alamouti S.M."/>
            <person name="Tsui C.K.M."/>
            <person name="Docking R.T."/>
            <person name="Levasseur A."/>
            <person name="Haridas S."/>
            <person name="Robertson G."/>
            <person name="Birol I."/>
            <person name="Holt R.A."/>
            <person name="Marra M.A."/>
            <person name="Hamelin R.C."/>
            <person name="Hirst M."/>
            <person name="Jones S.J.M."/>
            <person name="Bohlmann J."/>
            <person name="Breuil C."/>
        </authorList>
    </citation>
    <scope>NUCLEOTIDE SEQUENCE [LARGE SCALE GENOMIC DNA]</scope>
    <source>
        <strain evidence="8">kw1407 / UAMH 11150</strain>
    </source>
</reference>
<protein>
    <submittedName>
        <fullName evidence="7">Uncharacterized protein</fullName>
    </submittedName>
</protein>
<feature type="compositionally biased region" description="Basic and acidic residues" evidence="6">
    <location>
        <begin position="1"/>
        <end position="10"/>
    </location>
</feature>
<evidence type="ECO:0000256" key="2">
    <source>
        <dbReference type="ARBA" id="ARBA00022553"/>
    </source>
</evidence>
<dbReference type="PANTHER" id="PTHR15263">
    <property type="entry name" value="I-KAPPA-B-LIKE PROTEIN IKBL"/>
    <property type="match status" value="1"/>
</dbReference>
<keyword evidence="3" id="KW-0677">Repeat</keyword>
<feature type="compositionally biased region" description="Basic residues" evidence="6">
    <location>
        <begin position="94"/>
        <end position="129"/>
    </location>
</feature>
<feature type="compositionally biased region" description="Basic and acidic residues" evidence="6">
    <location>
        <begin position="44"/>
        <end position="93"/>
    </location>
</feature>
<keyword evidence="8" id="KW-1185">Reference proteome</keyword>
<dbReference type="eggNOG" id="ENOG502RZ7A">
    <property type="taxonomic scope" value="Eukaryota"/>
</dbReference>
<dbReference type="InParanoid" id="F0XQK8"/>
<feature type="region of interest" description="Disordered" evidence="6">
    <location>
        <begin position="221"/>
        <end position="287"/>
    </location>
</feature>
<dbReference type="Proteomes" id="UP000007796">
    <property type="component" value="Unassembled WGS sequence"/>
</dbReference>
<evidence type="ECO:0000256" key="5">
    <source>
        <dbReference type="ARBA" id="ARBA00023242"/>
    </source>
</evidence>
<name>F0XQK8_GROCL</name>
<evidence type="ECO:0000256" key="1">
    <source>
        <dbReference type="ARBA" id="ARBA00004123"/>
    </source>
</evidence>
<accession>F0XQK8</accession>
<comment type="subcellular location">
    <subcellularLocation>
        <location evidence="1">Nucleus</location>
    </subcellularLocation>
</comment>
<sequence>MGDTRREPMRAHILASINPFVETSARRPRREDEAGRHSQGPSEGRNEDAGQRERRSRLETDGRADGSREGSRVGDEADRDAEQQPNDTDSRSSRHEHRHKHRHKHRHEHRHHRTKRRSSRSPSRRRKRRHGEDGRPSTAAAEEEDPYADPPLDPDAAFRQSLFDAMADDEGAAYWEAVYGQPVHEYAREARQKTAGPDTDGLAAMTDDEYVDYVRRRMWERSHEGRREAREAQKRQKAADETRERERERERQRQRQRQDADADADRRRWADVEKSLRRGDARRQRRAIQDRQRRYVEAWTAWEAAPSATTIPWPVVLDGGTNRPTGEELAKEAGAFFSCSQDDDDAALRQLRDERVRWHPDKIQQRLGGSVDAAVMRDVTAVFQVVDKLWAEARTRR</sequence>
<proteinExistence type="predicted"/>
<dbReference type="InterPro" id="IPR038753">
    <property type="entry name" value="NFKBIL1"/>
</dbReference>
<keyword evidence="5" id="KW-0539">Nucleus</keyword>
<dbReference type="RefSeq" id="XP_014169701.1">
    <property type="nucleotide sequence ID" value="XM_014314226.1"/>
</dbReference>
<dbReference type="PANTHER" id="PTHR15263:SF1">
    <property type="entry name" value="NF-KAPPA-B INHIBITOR-LIKE PROTEIN 1"/>
    <property type="match status" value="1"/>
</dbReference>
<dbReference type="GO" id="GO:0043124">
    <property type="term" value="P:negative regulation of canonical NF-kappaB signal transduction"/>
    <property type="evidence" value="ECO:0007669"/>
    <property type="project" value="InterPro"/>
</dbReference>
<gene>
    <name evidence="7" type="ORF">CMQ_7221</name>
</gene>
<dbReference type="GeneID" id="25980742"/>
<keyword evidence="4" id="KW-0040">ANK repeat</keyword>
<dbReference type="OrthoDB" id="412109at2759"/>
<dbReference type="HOGENOM" id="CLU_043194_1_1_1"/>
<dbReference type="EMBL" id="GL629801">
    <property type="protein sequence ID" value="EFX00219.1"/>
    <property type="molecule type" value="Genomic_DNA"/>
</dbReference>
<organism evidence="8">
    <name type="scientific">Grosmannia clavigera (strain kw1407 / UAMH 11150)</name>
    <name type="common">Blue stain fungus</name>
    <name type="synonym">Graphiocladiella clavigera</name>
    <dbReference type="NCBI Taxonomy" id="655863"/>
    <lineage>
        <taxon>Eukaryota</taxon>
        <taxon>Fungi</taxon>
        <taxon>Dikarya</taxon>
        <taxon>Ascomycota</taxon>
        <taxon>Pezizomycotina</taxon>
        <taxon>Sordariomycetes</taxon>
        <taxon>Sordariomycetidae</taxon>
        <taxon>Ophiostomatales</taxon>
        <taxon>Ophiostomataceae</taxon>
        <taxon>Leptographium</taxon>
    </lineage>
</organism>
<feature type="region of interest" description="Disordered" evidence="6">
    <location>
        <begin position="1"/>
        <end position="164"/>
    </location>
</feature>
<evidence type="ECO:0000313" key="7">
    <source>
        <dbReference type="EMBL" id="EFX00219.1"/>
    </source>
</evidence>
<evidence type="ECO:0000256" key="6">
    <source>
        <dbReference type="SAM" id="MobiDB-lite"/>
    </source>
</evidence>
<evidence type="ECO:0000256" key="3">
    <source>
        <dbReference type="ARBA" id="ARBA00022737"/>
    </source>
</evidence>
<dbReference type="AlphaFoldDB" id="F0XQK8"/>
<dbReference type="GO" id="GO:0005634">
    <property type="term" value="C:nucleus"/>
    <property type="evidence" value="ECO:0007669"/>
    <property type="project" value="UniProtKB-SubCell"/>
</dbReference>
<evidence type="ECO:0000256" key="4">
    <source>
        <dbReference type="ARBA" id="ARBA00023043"/>
    </source>
</evidence>
<keyword evidence="2" id="KW-0597">Phosphoprotein</keyword>